<dbReference type="OrthoDB" id="5514409at2"/>
<name>A0A428VX77_AMYBA</name>
<accession>A0A428VX77</accession>
<proteinExistence type="predicted"/>
<dbReference type="RefSeq" id="WP_020647199.1">
    <property type="nucleotide sequence ID" value="NZ_QHHU01000109.1"/>
</dbReference>
<reference evidence="3 4" key="1">
    <citation type="submission" date="2018-05" db="EMBL/GenBank/DDBJ databases">
        <title>Evolution of GPA BGCs.</title>
        <authorList>
            <person name="Waglechner N."/>
            <person name="Wright G.D."/>
        </authorList>
    </citation>
    <scope>NUCLEOTIDE SEQUENCE [LARGE SCALE GENOMIC DNA]</scope>
    <source>
        <strain evidence="3 4">DSM 5908</strain>
    </source>
</reference>
<comment type="caution">
    <text evidence="3">The sequence shown here is derived from an EMBL/GenBank/DDBJ whole genome shotgun (WGS) entry which is preliminary data.</text>
</comment>
<keyword evidence="4" id="KW-1185">Reference proteome</keyword>
<gene>
    <name evidence="3" type="ORF">DMA12_44700</name>
</gene>
<organism evidence="3 4">
    <name type="scientific">Amycolatopsis balhimycina DSM 5908</name>
    <dbReference type="NCBI Taxonomy" id="1081091"/>
    <lineage>
        <taxon>Bacteria</taxon>
        <taxon>Bacillati</taxon>
        <taxon>Actinomycetota</taxon>
        <taxon>Actinomycetes</taxon>
        <taxon>Pseudonocardiales</taxon>
        <taxon>Pseudonocardiaceae</taxon>
        <taxon>Amycolatopsis</taxon>
    </lineage>
</organism>
<dbReference type="InterPro" id="IPR025351">
    <property type="entry name" value="Pvc16_N"/>
</dbReference>
<evidence type="ECO:0000256" key="1">
    <source>
        <dbReference type="SAM" id="MobiDB-lite"/>
    </source>
</evidence>
<evidence type="ECO:0000259" key="2">
    <source>
        <dbReference type="Pfam" id="PF14065"/>
    </source>
</evidence>
<feature type="domain" description="Pvc16 N-terminal" evidence="2">
    <location>
        <begin position="6"/>
        <end position="178"/>
    </location>
</feature>
<evidence type="ECO:0000313" key="3">
    <source>
        <dbReference type="EMBL" id="RSM35352.1"/>
    </source>
</evidence>
<feature type="region of interest" description="Disordered" evidence="1">
    <location>
        <begin position="237"/>
        <end position="258"/>
    </location>
</feature>
<dbReference type="EMBL" id="QHHU01000109">
    <property type="protein sequence ID" value="RSM35352.1"/>
    <property type="molecule type" value="Genomic_DNA"/>
</dbReference>
<dbReference type="Pfam" id="PF14065">
    <property type="entry name" value="Pvc16_N"/>
    <property type="match status" value="1"/>
</dbReference>
<protein>
    <submittedName>
        <fullName evidence="3">DUF4255 domain-containing protein</fullName>
    </submittedName>
</protein>
<dbReference type="AlphaFoldDB" id="A0A428VX77"/>
<dbReference type="Proteomes" id="UP000286716">
    <property type="component" value="Unassembled WGS sequence"/>
</dbReference>
<sequence>MLHLLDESLEEFLRATVVPVAKREVDVAFAAPDKDWAAKVSRPTLNLYLWDVRRNLGDREFGVETVSGADGARYRRARLPRVDCRYLVTAWTSDIRDEHSLLGDALAVFLRHPELESRYLRGAYQAVRPLPSIEVGAGDGRDNSDFWSALGGQLKPGLDITVTATVDSALLAPVGEPVERYEVAVTPTGSAPENRLFVGGHSAAAPGTVVSTPHGATTVAEDGTFVVAAEVGDELAVGGQRQGRVEETGPAGVRPPGS</sequence>
<evidence type="ECO:0000313" key="4">
    <source>
        <dbReference type="Proteomes" id="UP000286716"/>
    </source>
</evidence>